<proteinExistence type="predicted"/>
<dbReference type="OrthoDB" id="422042at2759"/>
<gene>
    <name evidence="1" type="ORF">IV203_030290</name>
</gene>
<comment type="caution">
    <text evidence="1">The sequence shown here is derived from an EMBL/GenBank/DDBJ whole genome shotgun (WGS) entry which is preliminary data.</text>
</comment>
<name>A0A9K3Q433_9STRA</name>
<dbReference type="Proteomes" id="UP000693970">
    <property type="component" value="Unassembled WGS sequence"/>
</dbReference>
<protein>
    <submittedName>
        <fullName evidence="1">Uncharacterized protein</fullName>
    </submittedName>
</protein>
<organism evidence="1 2">
    <name type="scientific">Nitzschia inconspicua</name>
    <dbReference type="NCBI Taxonomy" id="303405"/>
    <lineage>
        <taxon>Eukaryota</taxon>
        <taxon>Sar</taxon>
        <taxon>Stramenopiles</taxon>
        <taxon>Ochrophyta</taxon>
        <taxon>Bacillariophyta</taxon>
        <taxon>Bacillariophyceae</taxon>
        <taxon>Bacillariophycidae</taxon>
        <taxon>Bacillariales</taxon>
        <taxon>Bacillariaceae</taxon>
        <taxon>Nitzschia</taxon>
    </lineage>
</organism>
<dbReference type="AlphaFoldDB" id="A0A9K3Q433"/>
<sequence>MTNQSFEYFSFKLRVLEALEEVSRILNLDRNPRLAGDVGHEYADKYALANTLTNTAIIAQMNVLDRLGLTNDILKKIDLTKATTLRFQAFDSCEFIKEQVVDVPVPIALKTTEETTTTGEFKGNTTKSSVQEVVNRIKEFHWKVDVKWEISVYSGTNVDKRIVLDSRSSSTTLIVQSSNRQFPLPNHREHAPIEVPLTWLLKQIDIEVSKVHFTINTQEKDAKTPCRNKQVEDALNFHEELYYWMRTVYHRLAHQYRHEIIERHNPATPSPSTSNISNSQDLRKLHPVLFVPILPLMEEVDGDQKMPFNEVVEQPSSNSALGFLMDSANESDPSKTTRVLTGNDMTLLLNEHVQSLDKARESIRKGFPVRQSDSLISEAEAEICILSDHSLKLVEAFKNGIRYIEKMLEDQLVSAIGKKVTSLDLDQFVRYHNGKMLNPPPKQFCHAIRRPNHYPEGVLSIESDRTADEKKEPIETHVRRIDVLAPLKIPLNAATTIELTGETYLHGWLNHRFSTESATFQLIGRARQFSSFMLVVGTMIGPDCMQPKDAIIIQNKDEVKIPLLLNEIPTSKEFKDAINSLSPEQQRFAKAYRSMQLQSSILGICIIQIKPQLEDVLGLPHDSLTKEMQLTQDLMELFIEYQVPSDMMSYDEENQDVTTKEKVDVVREHVKAVLDVIQESKKKQLKEQEMKTDMALEKRFSALSAERCPGLYSAESARALEMANALDWLRSSSMDMCEDVSACGSCAQPAACTELAMMEVSSQSMEIHDDKIIVDTIPGSPKESSELKCDGTKDVSSIDSLDFTGIPKLLDGAIEKYNSDNTLRSTTIKTGNMWKRDRQENLLSPPNVSTLSNDEIKTEKNKAFDLLDALSRSGSLPIQYSELHVVVCVTHCFDKNVMDTIIQDNVNPIQKLEWSTLLLASTVHGVPARTLLSHESDRMRLGVSFPALVETEAEPEN</sequence>
<reference evidence="1" key="1">
    <citation type="journal article" date="2021" name="Sci. Rep.">
        <title>Diploid genomic architecture of Nitzschia inconspicua, an elite biomass production diatom.</title>
        <authorList>
            <person name="Oliver A."/>
            <person name="Podell S."/>
            <person name="Pinowska A."/>
            <person name="Traller J.C."/>
            <person name="Smith S.R."/>
            <person name="McClure R."/>
            <person name="Beliaev A."/>
            <person name="Bohutskyi P."/>
            <person name="Hill E.A."/>
            <person name="Rabines A."/>
            <person name="Zheng H."/>
            <person name="Allen L.Z."/>
            <person name="Kuo A."/>
            <person name="Grigoriev I.V."/>
            <person name="Allen A.E."/>
            <person name="Hazlebeck D."/>
            <person name="Allen E.E."/>
        </authorList>
    </citation>
    <scope>NUCLEOTIDE SEQUENCE</scope>
    <source>
        <strain evidence="1">Hildebrandi</strain>
    </source>
</reference>
<accession>A0A9K3Q433</accession>
<dbReference type="EMBL" id="JAGRRH010000007">
    <property type="protein sequence ID" value="KAG7367619.1"/>
    <property type="molecule type" value="Genomic_DNA"/>
</dbReference>
<keyword evidence="2" id="KW-1185">Reference proteome</keyword>
<reference evidence="1" key="2">
    <citation type="submission" date="2021-04" db="EMBL/GenBank/DDBJ databases">
        <authorList>
            <person name="Podell S."/>
        </authorList>
    </citation>
    <scope>NUCLEOTIDE SEQUENCE</scope>
    <source>
        <strain evidence="1">Hildebrandi</strain>
    </source>
</reference>
<evidence type="ECO:0000313" key="1">
    <source>
        <dbReference type="EMBL" id="KAG7367619.1"/>
    </source>
</evidence>
<evidence type="ECO:0000313" key="2">
    <source>
        <dbReference type="Proteomes" id="UP000693970"/>
    </source>
</evidence>